<evidence type="ECO:0000259" key="2">
    <source>
        <dbReference type="Pfam" id="PF13472"/>
    </source>
</evidence>
<evidence type="ECO:0000256" key="1">
    <source>
        <dbReference type="SAM" id="MobiDB-lite"/>
    </source>
</evidence>
<feature type="region of interest" description="Disordered" evidence="1">
    <location>
        <begin position="208"/>
        <end position="231"/>
    </location>
</feature>
<dbReference type="OrthoDB" id="543980at2759"/>
<organism evidence="4">
    <name type="scientific">Volvox carteri f. nagariensis</name>
    <dbReference type="NCBI Taxonomy" id="3068"/>
    <lineage>
        <taxon>Eukaryota</taxon>
        <taxon>Viridiplantae</taxon>
        <taxon>Chlorophyta</taxon>
        <taxon>core chlorophytes</taxon>
        <taxon>Chlorophyceae</taxon>
        <taxon>CS clade</taxon>
        <taxon>Chlamydomonadales</taxon>
        <taxon>Volvocaceae</taxon>
        <taxon>Volvox</taxon>
    </lineage>
</organism>
<dbReference type="InParanoid" id="D8TS89"/>
<accession>D8TS89</accession>
<dbReference type="SUPFAM" id="SSF52266">
    <property type="entry name" value="SGNH hydrolase"/>
    <property type="match status" value="1"/>
</dbReference>
<dbReference type="InterPro" id="IPR051532">
    <property type="entry name" value="Ester_Hydrolysis_Enzymes"/>
</dbReference>
<protein>
    <recommendedName>
        <fullName evidence="2">SGNH hydrolase-type esterase domain-containing protein</fullName>
    </recommendedName>
</protein>
<dbReference type="Pfam" id="PF13472">
    <property type="entry name" value="Lipase_GDSL_2"/>
    <property type="match status" value="1"/>
</dbReference>
<dbReference type="KEGG" id="vcn:VOLCADRAFT_89592"/>
<dbReference type="InterPro" id="IPR013830">
    <property type="entry name" value="SGNH_hydro"/>
</dbReference>
<proteinExistence type="predicted"/>
<feature type="region of interest" description="Disordered" evidence="1">
    <location>
        <begin position="298"/>
        <end position="322"/>
    </location>
</feature>
<dbReference type="RefSeq" id="XP_002949291.1">
    <property type="nucleotide sequence ID" value="XM_002949245.1"/>
</dbReference>
<dbReference type="AlphaFoldDB" id="D8TS89"/>
<gene>
    <name evidence="3" type="ORF">VOLCADRAFT_89592</name>
</gene>
<name>D8TS89_VOLCA</name>
<dbReference type="Proteomes" id="UP000001058">
    <property type="component" value="Unassembled WGS sequence"/>
</dbReference>
<reference evidence="3 4" key="1">
    <citation type="journal article" date="2010" name="Science">
        <title>Genomic analysis of organismal complexity in the multicellular green alga Volvox carteri.</title>
        <authorList>
            <person name="Prochnik S.E."/>
            <person name="Umen J."/>
            <person name="Nedelcu A.M."/>
            <person name="Hallmann A."/>
            <person name="Miller S.M."/>
            <person name="Nishii I."/>
            <person name="Ferris P."/>
            <person name="Kuo A."/>
            <person name="Mitros T."/>
            <person name="Fritz-Laylin L.K."/>
            <person name="Hellsten U."/>
            <person name="Chapman J."/>
            <person name="Simakov O."/>
            <person name="Rensing S.A."/>
            <person name="Terry A."/>
            <person name="Pangilinan J."/>
            <person name="Kapitonov V."/>
            <person name="Jurka J."/>
            <person name="Salamov A."/>
            <person name="Shapiro H."/>
            <person name="Schmutz J."/>
            <person name="Grimwood J."/>
            <person name="Lindquist E."/>
            <person name="Lucas S."/>
            <person name="Grigoriev I.V."/>
            <person name="Schmitt R."/>
            <person name="Kirk D."/>
            <person name="Rokhsar D.S."/>
        </authorList>
    </citation>
    <scope>NUCLEOTIDE SEQUENCE [LARGE SCALE GENOMIC DNA]</scope>
    <source>
        <strain evidence="4">f. Nagariensis / Eve</strain>
    </source>
</reference>
<feature type="domain" description="SGNH hydrolase-type esterase" evidence="2">
    <location>
        <begin position="9"/>
        <end position="175"/>
    </location>
</feature>
<keyword evidence="4" id="KW-1185">Reference proteome</keyword>
<feature type="compositionally biased region" description="Low complexity" evidence="1">
    <location>
        <begin position="216"/>
        <end position="227"/>
    </location>
</feature>
<dbReference type="InterPro" id="IPR036514">
    <property type="entry name" value="SGNH_hydro_sf"/>
</dbReference>
<dbReference type="GO" id="GO:0004622">
    <property type="term" value="F:phosphatidylcholine lysophospholipase activity"/>
    <property type="evidence" value="ECO:0007669"/>
    <property type="project" value="TreeGrafter"/>
</dbReference>
<dbReference type="GeneID" id="9623863"/>
<dbReference type="Gene3D" id="3.40.50.1110">
    <property type="entry name" value="SGNH hydrolase"/>
    <property type="match status" value="1"/>
</dbReference>
<dbReference type="PANTHER" id="PTHR30383">
    <property type="entry name" value="THIOESTERASE 1/PROTEASE 1/LYSOPHOSPHOLIPASE L1"/>
    <property type="match status" value="1"/>
</dbReference>
<dbReference type="EMBL" id="GL378334">
    <property type="protein sequence ID" value="EFJ49784.1"/>
    <property type="molecule type" value="Genomic_DNA"/>
</dbReference>
<dbReference type="PANTHER" id="PTHR30383:SF5">
    <property type="entry name" value="SGNH HYDROLASE-TYPE ESTERASE DOMAIN-CONTAINING PROTEIN"/>
    <property type="match status" value="1"/>
</dbReference>
<evidence type="ECO:0000313" key="3">
    <source>
        <dbReference type="EMBL" id="EFJ49784.1"/>
    </source>
</evidence>
<evidence type="ECO:0000313" key="4">
    <source>
        <dbReference type="Proteomes" id="UP000001058"/>
    </source>
</evidence>
<sequence length="322" mass="33971">MSDKPVVLCLGDSHTLGVCGAPWVPGLAAALPRLRYVNTGVNGTQAKNVHSRLEKLILGVRGKLAGVTLLIGTNDCLLALAQETNDFWGQQHYMLNNGYTGPANVDTFRKQYRELTADIAERLRQRAAASGSGSEPIKLMIVTLPPIGEALDDKANKRVDEYNTVIREATAELQLQQQALDTADGLRIILLDLSAACKAAIERAFGKAAGDDDGGSSDATGAVAAALPPQPQPLRLPSPHWRVGLGVATCMVRRYVFGISYEQQSRQAGTVVLAPDCIHLNETGARLLIDLVEGQLRAPADETGPGPGSNPAAGTRPGAVGG</sequence>